<evidence type="ECO:0000256" key="6">
    <source>
        <dbReference type="ARBA" id="ARBA00022737"/>
    </source>
</evidence>
<evidence type="ECO:0000256" key="9">
    <source>
        <dbReference type="RuleBase" id="RU910715"/>
    </source>
</evidence>
<accession>A0AAV8TDP2</accession>
<proteinExistence type="inferred from homology"/>
<dbReference type="PANTHER" id="PTHR10791">
    <property type="entry name" value="RAG1-ACTIVATING PROTEIN 1"/>
    <property type="match status" value="1"/>
</dbReference>
<evidence type="ECO:0000256" key="4">
    <source>
        <dbReference type="ARBA" id="ARBA00022597"/>
    </source>
</evidence>
<evidence type="ECO:0000256" key="5">
    <source>
        <dbReference type="ARBA" id="ARBA00022692"/>
    </source>
</evidence>
<feature type="transmembrane region" description="Helical" evidence="9">
    <location>
        <begin position="192"/>
        <end position="214"/>
    </location>
</feature>
<evidence type="ECO:0000256" key="1">
    <source>
        <dbReference type="ARBA" id="ARBA00004127"/>
    </source>
</evidence>
<dbReference type="InterPro" id="IPR004316">
    <property type="entry name" value="SWEET_rpt"/>
</dbReference>
<dbReference type="GO" id="GO:0051119">
    <property type="term" value="F:sugar transmembrane transporter activity"/>
    <property type="evidence" value="ECO:0007669"/>
    <property type="project" value="InterPro"/>
</dbReference>
<feature type="transmembrane region" description="Helical" evidence="9">
    <location>
        <begin position="6"/>
        <end position="24"/>
    </location>
</feature>
<evidence type="ECO:0000256" key="2">
    <source>
        <dbReference type="ARBA" id="ARBA00007809"/>
    </source>
</evidence>
<feature type="transmembrane region" description="Helical" evidence="9">
    <location>
        <begin position="45"/>
        <end position="65"/>
    </location>
</feature>
<dbReference type="PANTHER" id="PTHR10791:SF130">
    <property type="entry name" value="BIDIRECTIONAL SUGAR TRANSPORTER SWEET6-RELATED"/>
    <property type="match status" value="1"/>
</dbReference>
<dbReference type="GO" id="GO:0012505">
    <property type="term" value="C:endomembrane system"/>
    <property type="evidence" value="ECO:0007669"/>
    <property type="project" value="UniProtKB-SubCell"/>
</dbReference>
<evidence type="ECO:0000313" key="10">
    <source>
        <dbReference type="EMBL" id="KAJ8764905.1"/>
    </source>
</evidence>
<dbReference type="GO" id="GO:0005886">
    <property type="term" value="C:plasma membrane"/>
    <property type="evidence" value="ECO:0007669"/>
    <property type="project" value="UniProtKB-SubCell"/>
</dbReference>
<comment type="function">
    <text evidence="9">Mediates both low-affinity uptake and efflux of sugar across the membrane.</text>
</comment>
<protein>
    <recommendedName>
        <fullName evidence="9">Bidirectional sugar transporter SWEET</fullName>
    </recommendedName>
</protein>
<feature type="transmembrane region" description="Helical" evidence="9">
    <location>
        <begin position="133"/>
        <end position="152"/>
    </location>
</feature>
<keyword evidence="5 9" id="KW-0812">Transmembrane</keyword>
<dbReference type="AlphaFoldDB" id="A0AAV8TDP2"/>
<sequence length="251" mass="27606">MVGKDTARNVVGIIGNVISVLLFLSPAPTFRRICKKKSVEQYSPVPYLAALVNCMVWVFYGLPMVHPNSTLVVSTNGSGTAIELVYLTIFLIYANNRQRLKVVLVIIVELIFMALLSSMVLTVSHNTKTRTSIVGVMGIIFNIMMYASPLSIMKLVITTKSVEYMPFFLSLASLGNGLAWTAYSLIRFDYFILIPNGIGSLFAIAQLILYAVYYKPIKKQIAARHTEGELGLSEIVAKAGESRNNGAAQNI</sequence>
<keyword evidence="7 9" id="KW-1133">Transmembrane helix</keyword>
<evidence type="ECO:0000256" key="7">
    <source>
        <dbReference type="ARBA" id="ARBA00022989"/>
    </source>
</evidence>
<feature type="transmembrane region" description="Helical" evidence="9">
    <location>
        <begin position="102"/>
        <end position="121"/>
    </location>
</feature>
<dbReference type="Pfam" id="PF03083">
    <property type="entry name" value="MtN3_slv"/>
    <property type="match status" value="2"/>
</dbReference>
<evidence type="ECO:0000256" key="3">
    <source>
        <dbReference type="ARBA" id="ARBA00022448"/>
    </source>
</evidence>
<dbReference type="GO" id="GO:0051260">
    <property type="term" value="P:protein homooligomerization"/>
    <property type="evidence" value="ECO:0007669"/>
    <property type="project" value="UniProtKB-ARBA"/>
</dbReference>
<keyword evidence="11" id="KW-1185">Reference proteome</keyword>
<organism evidence="10 11">
    <name type="scientific">Erythroxylum novogranatense</name>
    <dbReference type="NCBI Taxonomy" id="1862640"/>
    <lineage>
        <taxon>Eukaryota</taxon>
        <taxon>Viridiplantae</taxon>
        <taxon>Streptophyta</taxon>
        <taxon>Embryophyta</taxon>
        <taxon>Tracheophyta</taxon>
        <taxon>Spermatophyta</taxon>
        <taxon>Magnoliopsida</taxon>
        <taxon>eudicotyledons</taxon>
        <taxon>Gunneridae</taxon>
        <taxon>Pentapetalae</taxon>
        <taxon>rosids</taxon>
        <taxon>fabids</taxon>
        <taxon>Malpighiales</taxon>
        <taxon>Erythroxylaceae</taxon>
        <taxon>Erythroxylum</taxon>
    </lineage>
</organism>
<gene>
    <name evidence="10" type="ORF">K2173_010370</name>
</gene>
<dbReference type="Proteomes" id="UP001159364">
    <property type="component" value="Linkage Group LG05"/>
</dbReference>
<dbReference type="FunFam" id="1.20.1280.290:FF:000001">
    <property type="entry name" value="Bidirectional sugar transporter SWEET"/>
    <property type="match status" value="1"/>
</dbReference>
<evidence type="ECO:0000256" key="8">
    <source>
        <dbReference type="ARBA" id="ARBA00023136"/>
    </source>
</evidence>
<keyword evidence="8 9" id="KW-0472">Membrane</keyword>
<reference evidence="10 11" key="1">
    <citation type="submission" date="2021-09" db="EMBL/GenBank/DDBJ databases">
        <title>Genomic insights and catalytic innovation underlie evolution of tropane alkaloids biosynthesis.</title>
        <authorList>
            <person name="Wang Y.-J."/>
            <person name="Tian T."/>
            <person name="Huang J.-P."/>
            <person name="Huang S.-X."/>
        </authorList>
    </citation>
    <scope>NUCLEOTIDE SEQUENCE [LARGE SCALE GENOMIC DNA]</scope>
    <source>
        <strain evidence="10">KIB-2018</strain>
        <tissue evidence="10">Leaf</tissue>
    </source>
</reference>
<dbReference type="FunFam" id="1.20.1280.290:FF:000002">
    <property type="entry name" value="Bidirectional sugar transporter SWEET"/>
    <property type="match status" value="1"/>
</dbReference>
<dbReference type="Gene3D" id="1.20.1280.290">
    <property type="match status" value="2"/>
</dbReference>
<feature type="transmembrane region" description="Helical" evidence="9">
    <location>
        <begin position="164"/>
        <end position="186"/>
    </location>
</feature>
<feature type="transmembrane region" description="Helical" evidence="9">
    <location>
        <begin position="77"/>
        <end position="95"/>
    </location>
</feature>
<keyword evidence="3 9" id="KW-0813">Transport</keyword>
<keyword evidence="6" id="KW-0677">Repeat</keyword>
<comment type="caution">
    <text evidence="10">The sequence shown here is derived from an EMBL/GenBank/DDBJ whole genome shotgun (WGS) entry which is preliminary data.</text>
</comment>
<keyword evidence="4 9" id="KW-0762">Sugar transport</keyword>
<comment type="subcellular location">
    <subcellularLocation>
        <location evidence="9">Cell membrane</location>
        <topology evidence="9">Multi-pass membrane protein</topology>
    </subcellularLocation>
    <subcellularLocation>
        <location evidence="1">Endomembrane system</location>
        <topology evidence="1">Multi-pass membrane protein</topology>
    </subcellularLocation>
</comment>
<dbReference type="InterPro" id="IPR047664">
    <property type="entry name" value="SWEET"/>
</dbReference>
<name>A0AAV8TDP2_9ROSI</name>
<evidence type="ECO:0000313" key="11">
    <source>
        <dbReference type="Proteomes" id="UP001159364"/>
    </source>
</evidence>
<comment type="similarity">
    <text evidence="2 9">Belongs to the SWEET sugar transporter family.</text>
</comment>
<dbReference type="EMBL" id="JAIWQS010000005">
    <property type="protein sequence ID" value="KAJ8764905.1"/>
    <property type="molecule type" value="Genomic_DNA"/>
</dbReference>